<dbReference type="OrthoDB" id="5919182at2759"/>
<gene>
    <name evidence="1" type="ORF">GPUH_LOCUS20171</name>
</gene>
<evidence type="ECO:0000313" key="1">
    <source>
        <dbReference type="EMBL" id="VDN35452.1"/>
    </source>
</evidence>
<dbReference type="EMBL" id="UYRT01089906">
    <property type="protein sequence ID" value="VDN35452.1"/>
    <property type="molecule type" value="Genomic_DNA"/>
</dbReference>
<accession>A0A183EGT2</accession>
<reference evidence="1 2" key="2">
    <citation type="submission" date="2018-11" db="EMBL/GenBank/DDBJ databases">
        <authorList>
            <consortium name="Pathogen Informatics"/>
        </authorList>
    </citation>
    <scope>NUCLEOTIDE SEQUENCE [LARGE SCALE GENOMIC DNA]</scope>
</reference>
<reference evidence="3" key="1">
    <citation type="submission" date="2016-06" db="UniProtKB">
        <authorList>
            <consortium name="WormBaseParasite"/>
        </authorList>
    </citation>
    <scope>IDENTIFICATION</scope>
</reference>
<dbReference type="AlphaFoldDB" id="A0A183EGT2"/>
<evidence type="ECO:0000313" key="3">
    <source>
        <dbReference type="WBParaSite" id="GPUH_0002019801-mRNA-1"/>
    </source>
</evidence>
<keyword evidence="2" id="KW-1185">Reference proteome</keyword>
<organism evidence="3">
    <name type="scientific">Gongylonema pulchrum</name>
    <dbReference type="NCBI Taxonomy" id="637853"/>
    <lineage>
        <taxon>Eukaryota</taxon>
        <taxon>Metazoa</taxon>
        <taxon>Ecdysozoa</taxon>
        <taxon>Nematoda</taxon>
        <taxon>Chromadorea</taxon>
        <taxon>Rhabditida</taxon>
        <taxon>Spirurina</taxon>
        <taxon>Spiruromorpha</taxon>
        <taxon>Spiruroidea</taxon>
        <taxon>Gongylonematidae</taxon>
        <taxon>Gongylonema</taxon>
    </lineage>
</organism>
<sequence length="154" mass="16383">MPPFKSSFCPSAIKLTGGCAEENFLKYLAVLGARAGEDCVTVVDDGITVTGRVSAWKLLGSVVGAYPAAGAQGDANIATHIDRWLVLIEQALSKGAEDGLSRQMSSALSGQDYLVPGATGATLADILAYSVISNQIYYANNVELWLRRMHKLFN</sequence>
<name>A0A183EGT2_9BILA</name>
<evidence type="ECO:0000313" key="2">
    <source>
        <dbReference type="Proteomes" id="UP000271098"/>
    </source>
</evidence>
<protein>
    <submittedName>
        <fullName evidence="3">GST_C domain-containing protein</fullName>
    </submittedName>
</protein>
<dbReference type="Gene3D" id="1.20.1050.130">
    <property type="match status" value="1"/>
</dbReference>
<proteinExistence type="predicted"/>
<dbReference type="WBParaSite" id="GPUH_0002019801-mRNA-1">
    <property type="protein sequence ID" value="GPUH_0002019801-mRNA-1"/>
    <property type="gene ID" value="GPUH_0002019801"/>
</dbReference>
<dbReference type="Proteomes" id="UP000271098">
    <property type="component" value="Unassembled WGS sequence"/>
</dbReference>